<evidence type="ECO:0000313" key="1">
    <source>
        <dbReference type="EMBL" id="EPQ52536.1"/>
    </source>
</evidence>
<dbReference type="SUPFAM" id="SSF53474">
    <property type="entry name" value="alpha/beta-Hydrolases"/>
    <property type="match status" value="1"/>
</dbReference>
<accession>S7PY34</accession>
<protein>
    <submittedName>
        <fullName evidence="1">Uncharacterized protein</fullName>
    </submittedName>
</protein>
<reference evidence="1 2" key="1">
    <citation type="journal article" date="2012" name="Science">
        <title>The Paleozoic origin of enzymatic lignin decomposition reconstructed from 31 fungal genomes.</title>
        <authorList>
            <person name="Floudas D."/>
            <person name="Binder M."/>
            <person name="Riley R."/>
            <person name="Barry K."/>
            <person name="Blanchette R.A."/>
            <person name="Henrissat B."/>
            <person name="Martinez A.T."/>
            <person name="Otillar R."/>
            <person name="Spatafora J.W."/>
            <person name="Yadav J.S."/>
            <person name="Aerts A."/>
            <person name="Benoit I."/>
            <person name="Boyd A."/>
            <person name="Carlson A."/>
            <person name="Copeland A."/>
            <person name="Coutinho P.M."/>
            <person name="de Vries R.P."/>
            <person name="Ferreira P."/>
            <person name="Findley K."/>
            <person name="Foster B."/>
            <person name="Gaskell J."/>
            <person name="Glotzer D."/>
            <person name="Gorecki P."/>
            <person name="Heitman J."/>
            <person name="Hesse C."/>
            <person name="Hori C."/>
            <person name="Igarashi K."/>
            <person name="Jurgens J.A."/>
            <person name="Kallen N."/>
            <person name="Kersten P."/>
            <person name="Kohler A."/>
            <person name="Kuees U."/>
            <person name="Kumar T.K.A."/>
            <person name="Kuo A."/>
            <person name="LaButti K."/>
            <person name="Larrondo L.F."/>
            <person name="Lindquist E."/>
            <person name="Ling A."/>
            <person name="Lombard V."/>
            <person name="Lucas S."/>
            <person name="Lundell T."/>
            <person name="Martin R."/>
            <person name="McLaughlin D.J."/>
            <person name="Morgenstern I."/>
            <person name="Morin E."/>
            <person name="Murat C."/>
            <person name="Nagy L.G."/>
            <person name="Nolan M."/>
            <person name="Ohm R.A."/>
            <person name="Patyshakuliyeva A."/>
            <person name="Rokas A."/>
            <person name="Ruiz-Duenas F.J."/>
            <person name="Sabat G."/>
            <person name="Salamov A."/>
            <person name="Samejima M."/>
            <person name="Schmutz J."/>
            <person name="Slot J.C."/>
            <person name="St John F."/>
            <person name="Stenlid J."/>
            <person name="Sun H."/>
            <person name="Sun S."/>
            <person name="Syed K."/>
            <person name="Tsang A."/>
            <person name="Wiebenga A."/>
            <person name="Young D."/>
            <person name="Pisabarro A."/>
            <person name="Eastwood D.C."/>
            <person name="Martin F."/>
            <person name="Cullen D."/>
            <person name="Grigoriev I.V."/>
            <person name="Hibbett D.S."/>
        </authorList>
    </citation>
    <scope>NUCLEOTIDE SEQUENCE [LARGE SCALE GENOMIC DNA]</scope>
    <source>
        <strain evidence="1 2">ATCC 11539</strain>
    </source>
</reference>
<name>S7PY34_GLOTA</name>
<sequence>MSTAIIDSKGTEIFFTDSGPVPGSDDYTTLVIYHGSAFTGSTFEKVVPLAGKDNIRLVTLNRRDYAGSTKYSDSELEDLNAGRIVFMVRAALEVANFLVWFAETHKIPPVSSDGKSGGLAVLGWSMGCAWAIALFGHPDKVPKRVYDRLKPYYRMLILYDPPHLAFGYELPCELKRCLPWYNPDFPTPADVAKMMPHWVSSYYDQSKFSTRDIMQYDFSSRTERASIDSMTSEQCARNCDSAALVRLEVPMLTVMQPALRKQTEKALFDEEVTREIFPNVEIVLQVCTSTLGSCLYGFSETERMYNECLEKGIGLRPIKFQYLEGNHFVSIVR</sequence>
<dbReference type="EMBL" id="KB469307">
    <property type="protein sequence ID" value="EPQ52536.1"/>
    <property type="molecule type" value="Genomic_DNA"/>
</dbReference>
<keyword evidence="2" id="KW-1185">Reference proteome</keyword>
<gene>
    <name evidence="1" type="ORF">GLOTRDRAFT_47201</name>
</gene>
<dbReference type="RefSeq" id="XP_007868729.1">
    <property type="nucleotide sequence ID" value="XM_007870538.1"/>
</dbReference>
<dbReference type="HOGENOM" id="CLU_045014_0_0_1"/>
<dbReference type="OrthoDB" id="5311491at2759"/>
<dbReference type="KEGG" id="gtr:GLOTRDRAFT_47201"/>
<proteinExistence type="predicted"/>
<dbReference type="OMA" id="TSYFQHG"/>
<organism evidence="1 2">
    <name type="scientific">Gloeophyllum trabeum (strain ATCC 11539 / FP-39264 / Madison 617)</name>
    <name type="common">Brown rot fungus</name>
    <dbReference type="NCBI Taxonomy" id="670483"/>
    <lineage>
        <taxon>Eukaryota</taxon>
        <taxon>Fungi</taxon>
        <taxon>Dikarya</taxon>
        <taxon>Basidiomycota</taxon>
        <taxon>Agaricomycotina</taxon>
        <taxon>Agaricomycetes</taxon>
        <taxon>Gloeophyllales</taxon>
        <taxon>Gloeophyllaceae</taxon>
        <taxon>Gloeophyllum</taxon>
    </lineage>
</organism>
<dbReference type="eggNOG" id="ENOG502SK0M">
    <property type="taxonomic scope" value="Eukaryota"/>
</dbReference>
<dbReference type="AlphaFoldDB" id="S7PY34"/>
<dbReference type="InterPro" id="IPR029058">
    <property type="entry name" value="AB_hydrolase_fold"/>
</dbReference>
<dbReference type="Proteomes" id="UP000030669">
    <property type="component" value="Unassembled WGS sequence"/>
</dbReference>
<dbReference type="Gene3D" id="3.40.50.1820">
    <property type="entry name" value="alpha/beta hydrolase"/>
    <property type="match status" value="1"/>
</dbReference>
<dbReference type="GeneID" id="19306490"/>
<evidence type="ECO:0000313" key="2">
    <source>
        <dbReference type="Proteomes" id="UP000030669"/>
    </source>
</evidence>